<sequence>MIFSDKTFAALGNGEPLTFSTGELLCMAAVMAGGVLTGKLRVSTIRSLLRGMQNGSRAEALYASYPADESGYDAWVTRAEAFWKSCGSMAENTVK</sequence>
<name>A0A645J8B0_9ZZZZ</name>
<dbReference type="AlphaFoldDB" id="A0A645J8B0"/>
<reference evidence="1" key="1">
    <citation type="submission" date="2019-08" db="EMBL/GenBank/DDBJ databases">
        <authorList>
            <person name="Kucharzyk K."/>
            <person name="Murdoch R.W."/>
            <person name="Higgins S."/>
            <person name="Loffler F."/>
        </authorList>
    </citation>
    <scope>NUCLEOTIDE SEQUENCE</scope>
</reference>
<evidence type="ECO:0000313" key="1">
    <source>
        <dbReference type="EMBL" id="MPN55723.1"/>
    </source>
</evidence>
<accession>A0A645J8B0</accession>
<dbReference type="EMBL" id="VSSQ01125275">
    <property type="protein sequence ID" value="MPN55723.1"/>
    <property type="molecule type" value="Genomic_DNA"/>
</dbReference>
<comment type="caution">
    <text evidence="1">The sequence shown here is derived from an EMBL/GenBank/DDBJ whole genome shotgun (WGS) entry which is preliminary data.</text>
</comment>
<organism evidence="1">
    <name type="scientific">bioreactor metagenome</name>
    <dbReference type="NCBI Taxonomy" id="1076179"/>
    <lineage>
        <taxon>unclassified sequences</taxon>
        <taxon>metagenomes</taxon>
        <taxon>ecological metagenomes</taxon>
    </lineage>
</organism>
<proteinExistence type="predicted"/>
<protein>
    <submittedName>
        <fullName evidence="1">Uncharacterized protein</fullName>
    </submittedName>
</protein>
<gene>
    <name evidence="1" type="ORF">SDC9_203407</name>
</gene>